<accession>A0A9D2LJ16</accession>
<evidence type="ECO:0000313" key="1">
    <source>
        <dbReference type="EMBL" id="HJB13634.1"/>
    </source>
</evidence>
<evidence type="ECO:0000313" key="2">
    <source>
        <dbReference type="Proteomes" id="UP000823824"/>
    </source>
</evidence>
<protein>
    <submittedName>
        <fullName evidence="1">Uncharacterized protein</fullName>
    </submittedName>
</protein>
<dbReference type="EMBL" id="DWZJ01000069">
    <property type="protein sequence ID" value="HJB13634.1"/>
    <property type="molecule type" value="Genomic_DNA"/>
</dbReference>
<reference evidence="1" key="2">
    <citation type="submission" date="2021-04" db="EMBL/GenBank/DDBJ databases">
        <authorList>
            <person name="Gilroy R."/>
        </authorList>
    </citation>
    <scope>NUCLEOTIDE SEQUENCE</scope>
    <source>
        <strain evidence="1">ChiBcec18-1249</strain>
    </source>
</reference>
<dbReference type="Proteomes" id="UP000823824">
    <property type="component" value="Unassembled WGS sequence"/>
</dbReference>
<name>A0A9D2LJ16_9FIRM</name>
<reference evidence="1" key="1">
    <citation type="journal article" date="2021" name="PeerJ">
        <title>Extensive microbial diversity within the chicken gut microbiome revealed by metagenomics and culture.</title>
        <authorList>
            <person name="Gilroy R."/>
            <person name="Ravi A."/>
            <person name="Getino M."/>
            <person name="Pursley I."/>
            <person name="Horton D.L."/>
            <person name="Alikhan N.F."/>
            <person name="Baker D."/>
            <person name="Gharbi K."/>
            <person name="Hall N."/>
            <person name="Watson M."/>
            <person name="Adriaenssens E.M."/>
            <person name="Foster-Nyarko E."/>
            <person name="Jarju S."/>
            <person name="Secka A."/>
            <person name="Antonio M."/>
            <person name="Oren A."/>
            <person name="Chaudhuri R.R."/>
            <person name="La Ragione R."/>
            <person name="Hildebrand F."/>
            <person name="Pallen M.J."/>
        </authorList>
    </citation>
    <scope>NUCLEOTIDE SEQUENCE</scope>
    <source>
        <strain evidence="1">ChiBcec18-1249</strain>
    </source>
</reference>
<organism evidence="1 2">
    <name type="scientific">Candidatus Oscillibacter excrementigallinarum</name>
    <dbReference type="NCBI Taxonomy" id="2838716"/>
    <lineage>
        <taxon>Bacteria</taxon>
        <taxon>Bacillati</taxon>
        <taxon>Bacillota</taxon>
        <taxon>Clostridia</taxon>
        <taxon>Eubacteriales</taxon>
        <taxon>Oscillospiraceae</taxon>
        <taxon>Oscillibacter</taxon>
    </lineage>
</organism>
<sequence>MGTIRQKLASVRARWPRILAACLALVLAFGLGMYVQSRRAAAEVEDDLYWACVNMESHLSSPEIWLRLPYFQALESPMEDPGIKAEMAHIRRWAARILEAELADPREAADAPVSHAYLHALAEEVLGSSYPDIQAADRLFAACAPLQNAVEASTSPEEFFPALEKELAGPSGQDVQKFLEISSDK</sequence>
<dbReference type="AlphaFoldDB" id="A0A9D2LJ16"/>
<gene>
    <name evidence="1" type="ORF">H9787_07970</name>
</gene>
<comment type="caution">
    <text evidence="1">The sequence shown here is derived from an EMBL/GenBank/DDBJ whole genome shotgun (WGS) entry which is preliminary data.</text>
</comment>
<proteinExistence type="predicted"/>